<dbReference type="InterPro" id="IPR018391">
    <property type="entry name" value="PQQ_b-propeller_rpt"/>
</dbReference>
<dbReference type="EMBL" id="KV407458">
    <property type="protein sequence ID" value="KZF23046.1"/>
    <property type="molecule type" value="Genomic_DNA"/>
</dbReference>
<comment type="similarity">
    <text evidence="2">Belongs to the EMC1 family.</text>
</comment>
<dbReference type="GeneID" id="28901213"/>
<dbReference type="PANTHER" id="PTHR21573">
    <property type="entry name" value="ER MEMBRANE PROTEIN COMPLEX SUBUNIT 1"/>
    <property type="match status" value="1"/>
</dbReference>
<protein>
    <recommendedName>
        <fullName evidence="4">ER membrane protein complex subunit 1</fullName>
    </recommendedName>
</protein>
<accession>A0A165H698</accession>
<comment type="subunit">
    <text evidence="3">Component of the ER membrane protein complex (EMC).</text>
</comment>
<evidence type="ECO:0000256" key="10">
    <source>
        <dbReference type="ARBA" id="ARBA00023180"/>
    </source>
</evidence>
<gene>
    <name evidence="15" type="ORF">L228DRAFT_283106</name>
</gene>
<keyword evidence="6 12" id="KW-0732">Signal</keyword>
<evidence type="ECO:0000313" key="15">
    <source>
        <dbReference type="EMBL" id="KZF23046.1"/>
    </source>
</evidence>
<dbReference type="FunCoup" id="A0A165H698">
    <property type="interactions" value="771"/>
</dbReference>
<dbReference type="SMART" id="SM00564">
    <property type="entry name" value="PQQ"/>
    <property type="match status" value="3"/>
</dbReference>
<dbReference type="AlphaFoldDB" id="A0A165H698"/>
<keyword evidence="10" id="KW-0325">Glycoprotein</keyword>
<keyword evidence="7" id="KW-0256">Endoplasmic reticulum</keyword>
<dbReference type="OMA" id="SWAEVYH"/>
<comment type="subcellular location">
    <subcellularLocation>
        <location evidence="1">Endoplasmic reticulum membrane</location>
        <topology evidence="1">Single-pass type I membrane protein</topology>
    </subcellularLocation>
</comment>
<evidence type="ECO:0000256" key="4">
    <source>
        <dbReference type="ARBA" id="ARBA00020824"/>
    </source>
</evidence>
<evidence type="ECO:0000256" key="9">
    <source>
        <dbReference type="ARBA" id="ARBA00023136"/>
    </source>
</evidence>
<feature type="signal peptide" evidence="12">
    <location>
        <begin position="1"/>
        <end position="19"/>
    </location>
</feature>
<proteinExistence type="inferred from homology"/>
<dbReference type="GO" id="GO:0072546">
    <property type="term" value="C:EMC complex"/>
    <property type="evidence" value="ECO:0007669"/>
    <property type="project" value="InterPro"/>
</dbReference>
<dbReference type="Gene3D" id="2.130.10.10">
    <property type="entry name" value="YVTN repeat-like/Quinoprotein amine dehydrogenase"/>
    <property type="match status" value="1"/>
</dbReference>
<dbReference type="Pfam" id="PF07774">
    <property type="entry name" value="EMC1_C"/>
    <property type="match status" value="1"/>
</dbReference>
<dbReference type="RefSeq" id="XP_018188601.1">
    <property type="nucleotide sequence ID" value="XM_018336076.1"/>
</dbReference>
<evidence type="ECO:0000256" key="7">
    <source>
        <dbReference type="ARBA" id="ARBA00022824"/>
    </source>
</evidence>
<dbReference type="GO" id="GO:0034975">
    <property type="term" value="P:protein folding in endoplasmic reticulum"/>
    <property type="evidence" value="ECO:0007669"/>
    <property type="project" value="TreeGrafter"/>
</dbReference>
<evidence type="ECO:0000256" key="5">
    <source>
        <dbReference type="ARBA" id="ARBA00022692"/>
    </source>
</evidence>
<dbReference type="Pfam" id="PF25293">
    <property type="entry name" value="Beta-prop_EMC1_N"/>
    <property type="match status" value="1"/>
</dbReference>
<keyword evidence="8 11" id="KW-1133">Transmembrane helix</keyword>
<keyword evidence="5 11" id="KW-0812">Transmembrane</keyword>
<evidence type="ECO:0000313" key="16">
    <source>
        <dbReference type="Proteomes" id="UP000076632"/>
    </source>
</evidence>
<dbReference type="Proteomes" id="UP000076632">
    <property type="component" value="Unassembled WGS sequence"/>
</dbReference>
<dbReference type="PANTHER" id="PTHR21573:SF0">
    <property type="entry name" value="ER MEMBRANE PROTEIN COMPLEX SUBUNIT 1"/>
    <property type="match status" value="1"/>
</dbReference>
<dbReference type="OrthoDB" id="28092at2759"/>
<keyword evidence="16" id="KW-1185">Reference proteome</keyword>
<dbReference type="InParanoid" id="A0A165H698"/>
<dbReference type="STRING" id="1328760.A0A165H698"/>
<sequence length="967" mass="104525">MRLFASSALVLSLLSPVYAVFQDEAYHTDFHHALLGTPQEHTTFFHRPQSVSKASLLYTLSEKGILGAVNPRNGSLVWRQVLGDGLPPTNAFLRAGEDEDAVVGAIGDHVSSWSALDGKLVWSNVFGDGPARDLEVLELEEGKVNRPAKDVVTLFGTEKGVVKRLDGATGDVKWEFKDQSGDLPYQVSSSATSIYYISLHPALIKGYKIKVTTLDALTGAQTGQYTLNTDSDVTSADLILFVGSNAALPVVAWTDPSHKTLKVNLLGSRQISTFNVPSESGERVEKIILHAPHVINSVPHFLVHYQSPSSHSAEVYHIDLSAGTVSKAYSLPKLAGKGTFSTTTVDANVFFTRSTQEEFVLVSSASHGILGRWPVRGASLAIDAPVHGVSEVVAKTGSTYAVRSAVTLTSGEWQLIRNGDFDWSRPEYLAGVVAADWAELEEQKDLARELEVEGHENVLSAYIHRVKRHLRDLEGLPAWIQRLPSRLAGSLFGDHNVIPTDGLHADSFGFRKLILVATENGRVLALDSGDVGKIVWATTVIDLGPGKKWDVKGMLVNGDAVQIRSGTGEQVTLEVLTGKVLQREPAKPAKVESTAIIEEAGQLSLLSIYEDETIEAPELIGEGTVIVLQGKNGNAKGVQVVPGQKSSVPVWEFAPPAGERIVGLTSRAAHDPVASIGKVLGDRSVMYKYLNPNLLLVTTVSDAQSTLSFHLLDSTSGNVLYTASHEGVATSRPITSALSENWFTYAFWADVVEGSTSATSKGYQLVVAELYESSIPNDRGLLGSRNNYSSVDASATDNQPHVISQAYRIPEEISGMTVTQTRQGITSRELLCTLSSSNAIVAIPRMVLDPRRPLGRDPTPAEAEEGLFRYVPTLEFNPQWIITHKREVAGIDQVITSPTLLESTSLVFAYGLDVFGTRVAPSRQFDILGKEFGKVQLIGTVLAVAAGVAILAPMVRRKQINAQWQSP</sequence>
<reference evidence="15 16" key="1">
    <citation type="journal article" date="2016" name="Fungal Biol.">
        <title>The genome of Xylona heveae provides a window into fungal endophytism.</title>
        <authorList>
            <person name="Gazis R."/>
            <person name="Kuo A."/>
            <person name="Riley R."/>
            <person name="LaButti K."/>
            <person name="Lipzen A."/>
            <person name="Lin J."/>
            <person name="Amirebrahimi M."/>
            <person name="Hesse C.N."/>
            <person name="Spatafora J.W."/>
            <person name="Henrissat B."/>
            <person name="Hainaut M."/>
            <person name="Grigoriev I.V."/>
            <person name="Hibbett D.S."/>
        </authorList>
    </citation>
    <scope>NUCLEOTIDE SEQUENCE [LARGE SCALE GENOMIC DNA]</scope>
    <source>
        <strain evidence="15 16">TC161</strain>
    </source>
</reference>
<feature type="domain" description="ER membrane protein complex subunit 1 C-terminal" evidence="13">
    <location>
        <begin position="739"/>
        <end position="964"/>
    </location>
</feature>
<feature type="chain" id="PRO_5007858532" description="ER membrane protein complex subunit 1" evidence="12">
    <location>
        <begin position="20"/>
        <end position="967"/>
    </location>
</feature>
<evidence type="ECO:0000256" key="8">
    <source>
        <dbReference type="ARBA" id="ARBA00022989"/>
    </source>
</evidence>
<name>A0A165H698_XYLHT</name>
<feature type="transmembrane region" description="Helical" evidence="11">
    <location>
        <begin position="937"/>
        <end position="955"/>
    </location>
</feature>
<dbReference type="SUPFAM" id="SSF50998">
    <property type="entry name" value="Quinoprotein alcohol dehydrogenase-like"/>
    <property type="match status" value="1"/>
</dbReference>
<evidence type="ECO:0000256" key="2">
    <source>
        <dbReference type="ARBA" id="ARBA00007904"/>
    </source>
</evidence>
<organism evidence="15 16">
    <name type="scientific">Xylona heveae (strain CBS 132557 / TC161)</name>
    <dbReference type="NCBI Taxonomy" id="1328760"/>
    <lineage>
        <taxon>Eukaryota</taxon>
        <taxon>Fungi</taxon>
        <taxon>Dikarya</taxon>
        <taxon>Ascomycota</taxon>
        <taxon>Pezizomycotina</taxon>
        <taxon>Xylonomycetes</taxon>
        <taxon>Xylonales</taxon>
        <taxon>Xylonaceae</taxon>
        <taxon>Xylona</taxon>
    </lineage>
</organism>
<evidence type="ECO:0000256" key="12">
    <source>
        <dbReference type="SAM" id="SignalP"/>
    </source>
</evidence>
<feature type="domain" description="EMC1 first beta-propeller" evidence="14">
    <location>
        <begin position="19"/>
        <end position="427"/>
    </location>
</feature>
<dbReference type="InterPro" id="IPR011047">
    <property type="entry name" value="Quinoprotein_ADH-like_sf"/>
</dbReference>
<evidence type="ECO:0000259" key="14">
    <source>
        <dbReference type="Pfam" id="PF25293"/>
    </source>
</evidence>
<evidence type="ECO:0000259" key="13">
    <source>
        <dbReference type="Pfam" id="PF07774"/>
    </source>
</evidence>
<keyword evidence="9 11" id="KW-0472">Membrane</keyword>
<evidence type="ECO:0000256" key="3">
    <source>
        <dbReference type="ARBA" id="ARBA00011276"/>
    </source>
</evidence>
<evidence type="ECO:0000256" key="6">
    <source>
        <dbReference type="ARBA" id="ARBA00022729"/>
    </source>
</evidence>
<dbReference type="InterPro" id="IPR011678">
    <property type="entry name" value="EMC1_C"/>
</dbReference>
<dbReference type="InterPro" id="IPR015943">
    <property type="entry name" value="WD40/YVTN_repeat-like_dom_sf"/>
</dbReference>
<evidence type="ECO:0000256" key="11">
    <source>
        <dbReference type="SAM" id="Phobius"/>
    </source>
</evidence>
<dbReference type="InterPro" id="IPR026895">
    <property type="entry name" value="EMC1"/>
</dbReference>
<evidence type="ECO:0000256" key="1">
    <source>
        <dbReference type="ARBA" id="ARBA00004115"/>
    </source>
</evidence>
<dbReference type="InterPro" id="IPR058545">
    <property type="entry name" value="Beta-prop_EMC1_1st"/>
</dbReference>